<dbReference type="InterPro" id="IPR056150">
    <property type="entry name" value="WD40_CDC20-Fz"/>
</dbReference>
<dbReference type="PANTHER" id="PTHR19918:SF43">
    <property type="entry name" value="CELL DIVISION CYCLE 20.2, COFACTOR OF APC COMPLEX-LIKE ISOFORM X2"/>
    <property type="match status" value="1"/>
</dbReference>
<dbReference type="CDD" id="cd00200">
    <property type="entry name" value="WD40"/>
    <property type="match status" value="1"/>
</dbReference>
<dbReference type="InterPro" id="IPR033010">
    <property type="entry name" value="Cdc20/Fizzy"/>
</dbReference>
<keyword evidence="4" id="KW-0677">Repeat</keyword>
<keyword evidence="11" id="KW-1185">Reference proteome</keyword>
<dbReference type="PROSITE" id="PS00678">
    <property type="entry name" value="WD_REPEATS_1"/>
    <property type="match status" value="1"/>
</dbReference>
<name>A0AAD9TN11_9ROSI</name>
<evidence type="ECO:0000256" key="5">
    <source>
        <dbReference type="ARBA" id="ARBA00022776"/>
    </source>
</evidence>
<dbReference type="Pfam" id="PF24807">
    <property type="entry name" value="WD40_CDC20-Fz"/>
    <property type="match status" value="1"/>
</dbReference>
<evidence type="ECO:0000256" key="3">
    <source>
        <dbReference type="ARBA" id="ARBA00022618"/>
    </source>
</evidence>
<keyword evidence="3" id="KW-0132">Cell division</keyword>
<dbReference type="AlphaFoldDB" id="A0AAD9TN11"/>
<dbReference type="GO" id="GO:0051301">
    <property type="term" value="P:cell division"/>
    <property type="evidence" value="ECO:0007669"/>
    <property type="project" value="UniProtKB-KW"/>
</dbReference>
<keyword evidence="2 7" id="KW-0853">WD repeat</keyword>
<dbReference type="Gene3D" id="2.130.10.10">
    <property type="entry name" value="YVTN repeat-like/Quinoprotein amine dehydrogenase"/>
    <property type="match status" value="1"/>
</dbReference>
<sequence>MSSPSFAGHTGGVACSFLPLEMSSPVSLPSPATLEDPFAMGFPCLARFRFLSMDHESRLQRLVDTDWYSPRRLLSSPIEYDFPGDRFIPNRSLMNLDQAHGLLTAKPKEYYNPKFNDAYRQKIAENLTLDSEGRPFRMLVFRGSPKSSRKSYRRIDEIRREDAEALKNTSKQSPRRKLPKQEARVLEAPDLIDNYYQKNLDWGNNNILAVALGSAVYLWNSKNSNVQKLLQVVEEDNYPTSVAWSGSARNLVVGYANSKLELWDAETSKLVRTLKGHKRRVGTVSWNNQNKHVLTSGSLDKSIINHDVRVSNNVTSRIRAHIAEVCGLKWSNEGNLLASGGNDNLICIWEPSKMSSSNYLHRFNDHSAAVKALAWCPHQFNVLASGGGTKDGCIKIWNAQKGKCLHSVCGLEWNRHHKEILSGHGFSESGDGNKLCLWEYPSMTKIGELKSHRSRVIELCQSTDGQTVVSAGADQTLTFWEIFGPPNNQEKVSYLDGLLSLKISPIR</sequence>
<comment type="similarity">
    <text evidence="1">Belongs to the WD repeat CDC20/Fizzy family.</text>
</comment>
<dbReference type="GO" id="GO:0031145">
    <property type="term" value="P:anaphase-promoting complex-dependent catabolic process"/>
    <property type="evidence" value="ECO:0007669"/>
    <property type="project" value="TreeGrafter"/>
</dbReference>
<dbReference type="SUPFAM" id="SSF50978">
    <property type="entry name" value="WD40 repeat-like"/>
    <property type="match status" value="1"/>
</dbReference>
<evidence type="ECO:0000256" key="7">
    <source>
        <dbReference type="PROSITE-ProRule" id="PRU00221"/>
    </source>
</evidence>
<dbReference type="Proteomes" id="UP001280121">
    <property type="component" value="Unassembled WGS sequence"/>
</dbReference>
<evidence type="ECO:0000256" key="2">
    <source>
        <dbReference type="ARBA" id="ARBA00022574"/>
    </source>
</evidence>
<dbReference type="InterPro" id="IPR036322">
    <property type="entry name" value="WD40_repeat_dom_sf"/>
</dbReference>
<evidence type="ECO:0000256" key="1">
    <source>
        <dbReference type="ARBA" id="ARBA00006445"/>
    </source>
</evidence>
<feature type="repeat" description="WD" evidence="7">
    <location>
        <begin position="318"/>
        <end position="350"/>
    </location>
</feature>
<dbReference type="InterPro" id="IPR019775">
    <property type="entry name" value="WD40_repeat_CS"/>
</dbReference>
<evidence type="ECO:0000259" key="9">
    <source>
        <dbReference type="Pfam" id="PF24807"/>
    </source>
</evidence>
<dbReference type="GO" id="GO:0005680">
    <property type="term" value="C:anaphase-promoting complex"/>
    <property type="evidence" value="ECO:0007669"/>
    <property type="project" value="TreeGrafter"/>
</dbReference>
<evidence type="ECO:0000256" key="4">
    <source>
        <dbReference type="ARBA" id="ARBA00022737"/>
    </source>
</evidence>
<evidence type="ECO:0000313" key="11">
    <source>
        <dbReference type="Proteomes" id="UP001280121"/>
    </source>
</evidence>
<dbReference type="PANTHER" id="PTHR19918">
    <property type="entry name" value="CELL DIVISION CYCLE 20 CDC20 FIZZY -RELATED"/>
    <property type="match status" value="1"/>
</dbReference>
<keyword evidence="5" id="KW-0498">Mitosis</keyword>
<evidence type="ECO:0000256" key="6">
    <source>
        <dbReference type="ARBA" id="ARBA00023306"/>
    </source>
</evidence>
<dbReference type="EMBL" id="JANJYI010000008">
    <property type="protein sequence ID" value="KAK2638802.1"/>
    <property type="molecule type" value="Genomic_DNA"/>
</dbReference>
<feature type="repeat" description="WD" evidence="7">
    <location>
        <begin position="449"/>
        <end position="482"/>
    </location>
</feature>
<dbReference type="InterPro" id="IPR015943">
    <property type="entry name" value="WD40/YVTN_repeat-like_dom_sf"/>
</dbReference>
<dbReference type="SMART" id="SM00320">
    <property type="entry name" value="WD40"/>
    <property type="match status" value="5"/>
</dbReference>
<dbReference type="InterPro" id="IPR001680">
    <property type="entry name" value="WD40_rpt"/>
</dbReference>
<dbReference type="GO" id="GO:0010997">
    <property type="term" value="F:anaphase-promoting complex binding"/>
    <property type="evidence" value="ECO:0007669"/>
    <property type="project" value="InterPro"/>
</dbReference>
<protein>
    <recommendedName>
        <fullName evidence="9">CDC20/Fizzy WD40 domain-containing protein</fullName>
    </recommendedName>
</protein>
<proteinExistence type="inferred from homology"/>
<accession>A0AAD9TN11</accession>
<organism evidence="10 11">
    <name type="scientific">Dipteronia dyeriana</name>
    <dbReference type="NCBI Taxonomy" id="168575"/>
    <lineage>
        <taxon>Eukaryota</taxon>
        <taxon>Viridiplantae</taxon>
        <taxon>Streptophyta</taxon>
        <taxon>Embryophyta</taxon>
        <taxon>Tracheophyta</taxon>
        <taxon>Spermatophyta</taxon>
        <taxon>Magnoliopsida</taxon>
        <taxon>eudicotyledons</taxon>
        <taxon>Gunneridae</taxon>
        <taxon>Pentapetalae</taxon>
        <taxon>rosids</taxon>
        <taxon>malvids</taxon>
        <taxon>Sapindales</taxon>
        <taxon>Sapindaceae</taxon>
        <taxon>Hippocastanoideae</taxon>
        <taxon>Acereae</taxon>
        <taxon>Dipteronia</taxon>
    </lineage>
</organism>
<keyword evidence="6" id="KW-0131">Cell cycle</keyword>
<feature type="repeat" description="WD" evidence="7">
    <location>
        <begin position="240"/>
        <end position="273"/>
    </location>
</feature>
<feature type="repeat" description="WD" evidence="7">
    <location>
        <begin position="363"/>
        <end position="407"/>
    </location>
</feature>
<dbReference type="GO" id="GO:1905786">
    <property type="term" value="P:positive regulation of anaphase-promoting complex-dependent catabolic process"/>
    <property type="evidence" value="ECO:0007669"/>
    <property type="project" value="TreeGrafter"/>
</dbReference>
<dbReference type="PROSITE" id="PS50082">
    <property type="entry name" value="WD_REPEATS_2"/>
    <property type="match status" value="4"/>
</dbReference>
<comment type="caution">
    <text evidence="10">The sequence shown here is derived from an EMBL/GenBank/DDBJ whole genome shotgun (WGS) entry which is preliminary data.</text>
</comment>
<gene>
    <name evidence="10" type="ORF">Ddye_026597</name>
</gene>
<evidence type="ECO:0000256" key="8">
    <source>
        <dbReference type="SAM" id="MobiDB-lite"/>
    </source>
</evidence>
<dbReference type="GO" id="GO:1990757">
    <property type="term" value="F:ubiquitin ligase activator activity"/>
    <property type="evidence" value="ECO:0007669"/>
    <property type="project" value="TreeGrafter"/>
</dbReference>
<dbReference type="PROSITE" id="PS50294">
    <property type="entry name" value="WD_REPEATS_REGION"/>
    <property type="match status" value="2"/>
</dbReference>
<feature type="domain" description="CDC20/Fizzy WD40" evidence="9">
    <location>
        <begin position="186"/>
        <end position="480"/>
    </location>
</feature>
<feature type="region of interest" description="Disordered" evidence="8">
    <location>
        <begin position="163"/>
        <end position="182"/>
    </location>
</feature>
<evidence type="ECO:0000313" key="10">
    <source>
        <dbReference type="EMBL" id="KAK2638802.1"/>
    </source>
</evidence>
<reference evidence="10" key="1">
    <citation type="journal article" date="2023" name="Plant J.">
        <title>Genome sequences and population genomics provide insights into the demographic history, inbreeding, and mutation load of two 'living fossil' tree species of Dipteronia.</title>
        <authorList>
            <person name="Feng Y."/>
            <person name="Comes H.P."/>
            <person name="Chen J."/>
            <person name="Zhu S."/>
            <person name="Lu R."/>
            <person name="Zhang X."/>
            <person name="Li P."/>
            <person name="Qiu J."/>
            <person name="Olsen K.M."/>
            <person name="Qiu Y."/>
        </authorList>
    </citation>
    <scope>NUCLEOTIDE SEQUENCE</scope>
    <source>
        <strain evidence="10">KIB01</strain>
    </source>
</reference>